<evidence type="ECO:0000256" key="1">
    <source>
        <dbReference type="ARBA" id="ARBA00022679"/>
    </source>
</evidence>
<dbReference type="SUPFAM" id="SSF53335">
    <property type="entry name" value="S-adenosyl-L-methionine-dependent methyltransferases"/>
    <property type="match status" value="2"/>
</dbReference>
<dbReference type="RefSeq" id="WP_377043217.1">
    <property type="nucleotide sequence ID" value="NZ_JBHLUN010000003.1"/>
</dbReference>
<feature type="coiled-coil region" evidence="2">
    <location>
        <begin position="37"/>
        <end position="64"/>
    </location>
</feature>
<dbReference type="InterPro" id="IPR041698">
    <property type="entry name" value="Methyltransf_25"/>
</dbReference>
<evidence type="ECO:0000259" key="4">
    <source>
        <dbReference type="Pfam" id="PF08241"/>
    </source>
</evidence>
<keyword evidence="2" id="KW-0175">Coiled coil</keyword>
<dbReference type="GO" id="GO:0032259">
    <property type="term" value="P:methylation"/>
    <property type="evidence" value="ECO:0007669"/>
    <property type="project" value="UniProtKB-KW"/>
</dbReference>
<feature type="domain" description="Methyltransferase type 11" evidence="4">
    <location>
        <begin position="555"/>
        <end position="651"/>
    </location>
</feature>
<dbReference type="Pfam" id="PF13649">
    <property type="entry name" value="Methyltransf_25"/>
    <property type="match status" value="1"/>
</dbReference>
<gene>
    <name evidence="6" type="ORF">ACFFGY_04540</name>
</gene>
<dbReference type="InterPro" id="IPR013216">
    <property type="entry name" value="Methyltransf_11"/>
</dbReference>
<evidence type="ECO:0000313" key="7">
    <source>
        <dbReference type="Proteomes" id="UP001589865"/>
    </source>
</evidence>
<dbReference type="PANTHER" id="PTHR43861">
    <property type="entry name" value="TRANS-ACONITATE 2-METHYLTRANSFERASE-RELATED"/>
    <property type="match status" value="1"/>
</dbReference>
<organism evidence="6 7">
    <name type="scientific">Roseomonas elaeocarpi</name>
    <dbReference type="NCBI Taxonomy" id="907779"/>
    <lineage>
        <taxon>Bacteria</taxon>
        <taxon>Pseudomonadati</taxon>
        <taxon>Pseudomonadota</taxon>
        <taxon>Alphaproteobacteria</taxon>
        <taxon>Acetobacterales</taxon>
        <taxon>Roseomonadaceae</taxon>
        <taxon>Roseomonas</taxon>
    </lineage>
</organism>
<protein>
    <submittedName>
        <fullName evidence="6">Methyltransferase domain-containing protein</fullName>
    </submittedName>
</protein>
<sequence length="787" mass="87693">MVTKLVTALPGVRRLRGALHDINHTLGQVGSAQGELREEVEAQLAETRAKLLELSDEVQRLTENVSRTAPAQHATGAAVPDEAALSPNGASPDRASDTTLSDRQISREFQRAALRNLPFIMGDYKVAPNYVTFEGFAGAAEDLTENMGFFINGRRCNHEEYPRPAPDFDGRFTEVRGSAYAVRARLRADTLALADERGFLRFDASPTGVYVPGAWRKAMHVMHPARERFPVPSAANLMRVVGEAHEGRFLNGGATLFRNIETLLAELGKSWRDVPRILDWGSGAGRLTRYLIQHSGSAVTGVDIDPDNVAWCRENLAGGTFEQIPLLPPTRFPDASFDLIIGVSVMTHLKREVHDAWLAELQRLLAPGGIILLSVQGPTQYAYNSFSPRVYREAEEHGFVDFTPDGALDEVLEDKDYYRGAVQSRWFIAEEWGRYFEVLAIEDAIAALQDFVVMRRRTDEAQREWEGARRRRLMTEARLTGSRALAEGDDDGSAAYWSVAPEDQAEAVGWYWMAHPMVQARINTLVSGRPDQDAYGRFAQIWTERGNSLPIGRALSIGCGFGGLERDLCARGMVGRIDAFDPAPGAITEARRLAAEAGFNDIHYQVGDLESLDYPAESFDVVFAHQSVHHVERLEELFAKVKRLLKPGGLFHLHEYVGPNRFQWTEEQMEYVNELLDSLPRRLRRTPTGQKPAQERATVETMIAVDPTEAVRSADILPLLRQHFTVVEERPFGGTLVHLALGNIAQNFRTDSAEDVARMQAFFALEDRLMREGVIGSDFVVVTAARN</sequence>
<evidence type="ECO:0000259" key="5">
    <source>
        <dbReference type="Pfam" id="PF13649"/>
    </source>
</evidence>
<feature type="region of interest" description="Disordered" evidence="3">
    <location>
        <begin position="65"/>
        <end position="102"/>
    </location>
</feature>
<proteinExistence type="predicted"/>
<dbReference type="Proteomes" id="UP001589865">
    <property type="component" value="Unassembled WGS sequence"/>
</dbReference>
<keyword evidence="6" id="KW-0489">Methyltransferase</keyword>
<keyword evidence="7" id="KW-1185">Reference proteome</keyword>
<name>A0ABV6JSD4_9PROT</name>
<dbReference type="EMBL" id="JBHLUN010000003">
    <property type="protein sequence ID" value="MFC0407503.1"/>
    <property type="molecule type" value="Genomic_DNA"/>
</dbReference>
<feature type="domain" description="Methyltransferase" evidence="5">
    <location>
        <begin position="277"/>
        <end position="369"/>
    </location>
</feature>
<evidence type="ECO:0000256" key="2">
    <source>
        <dbReference type="SAM" id="Coils"/>
    </source>
</evidence>
<keyword evidence="1" id="KW-0808">Transferase</keyword>
<dbReference type="PANTHER" id="PTHR43861:SF3">
    <property type="entry name" value="PUTATIVE (AFU_ORTHOLOGUE AFUA_2G14390)-RELATED"/>
    <property type="match status" value="1"/>
</dbReference>
<dbReference type="GO" id="GO:0008168">
    <property type="term" value="F:methyltransferase activity"/>
    <property type="evidence" value="ECO:0007669"/>
    <property type="project" value="UniProtKB-KW"/>
</dbReference>
<dbReference type="CDD" id="cd02440">
    <property type="entry name" value="AdoMet_MTases"/>
    <property type="match status" value="2"/>
</dbReference>
<evidence type="ECO:0000313" key="6">
    <source>
        <dbReference type="EMBL" id="MFC0407503.1"/>
    </source>
</evidence>
<evidence type="ECO:0000256" key="3">
    <source>
        <dbReference type="SAM" id="MobiDB-lite"/>
    </source>
</evidence>
<dbReference type="Gene3D" id="3.40.50.150">
    <property type="entry name" value="Vaccinia Virus protein VP39"/>
    <property type="match status" value="2"/>
</dbReference>
<dbReference type="InterPro" id="IPR029063">
    <property type="entry name" value="SAM-dependent_MTases_sf"/>
</dbReference>
<accession>A0ABV6JSD4</accession>
<dbReference type="Pfam" id="PF08241">
    <property type="entry name" value="Methyltransf_11"/>
    <property type="match status" value="1"/>
</dbReference>
<comment type="caution">
    <text evidence="6">The sequence shown here is derived from an EMBL/GenBank/DDBJ whole genome shotgun (WGS) entry which is preliminary data.</text>
</comment>
<reference evidence="6 7" key="1">
    <citation type="submission" date="2024-09" db="EMBL/GenBank/DDBJ databases">
        <authorList>
            <person name="Sun Q."/>
            <person name="Mori K."/>
        </authorList>
    </citation>
    <scope>NUCLEOTIDE SEQUENCE [LARGE SCALE GENOMIC DNA]</scope>
    <source>
        <strain evidence="6 7">TBRC 5777</strain>
    </source>
</reference>